<dbReference type="Gene3D" id="3.10.100.10">
    <property type="entry name" value="Mannose-Binding Protein A, subunit A"/>
    <property type="match status" value="1"/>
</dbReference>
<comment type="caution">
    <text evidence="2">Lacks conserved residue(s) required for the propagation of feature annotation.</text>
</comment>
<dbReference type="Proteomes" id="UP001266305">
    <property type="component" value="Unassembled WGS sequence"/>
</dbReference>
<gene>
    <name evidence="4" type="ORF">P7K49_031426</name>
</gene>
<feature type="domain" description="Link" evidence="3">
    <location>
        <begin position="50"/>
        <end position="145"/>
    </location>
</feature>
<comment type="caution">
    <text evidence="4">The sequence shown here is derived from an EMBL/GenBank/DDBJ whole genome shotgun (WGS) entry which is preliminary data.</text>
</comment>
<dbReference type="InterPro" id="IPR053298">
    <property type="entry name" value="Sushi_domain_protein"/>
</dbReference>
<keyword evidence="5" id="KW-1185">Reference proteome</keyword>
<keyword evidence="1" id="KW-1015">Disulfide bond</keyword>
<evidence type="ECO:0000313" key="4">
    <source>
        <dbReference type="EMBL" id="KAK2090170.1"/>
    </source>
</evidence>
<evidence type="ECO:0000256" key="2">
    <source>
        <dbReference type="PROSITE-ProRule" id="PRU00323"/>
    </source>
</evidence>
<dbReference type="InterPro" id="IPR000538">
    <property type="entry name" value="Link_dom"/>
</dbReference>
<dbReference type="EMBL" id="JASSZA010000017">
    <property type="protein sequence ID" value="KAK2090170.1"/>
    <property type="molecule type" value="Genomic_DNA"/>
</dbReference>
<dbReference type="PANTHER" id="PTHR32493">
    <property type="entry name" value="SUSHI DOMAIN-CONTAINING PROTEIN 5"/>
    <property type="match status" value="1"/>
</dbReference>
<dbReference type="InterPro" id="IPR016187">
    <property type="entry name" value="CTDL_fold"/>
</dbReference>
<dbReference type="InterPro" id="IPR016186">
    <property type="entry name" value="C-type_lectin-like/link_sf"/>
</dbReference>
<sequence length="196" mass="20589">MVCHVAVAALGPSGEDCGSDRCLPVQEFAETNFPWILESTCVCACPHTGKLFVLESQNGSQGLVLEAARLSCKSRGAHLVSADELRRVVQDCSFAVCATGWLADGTLGTTMCSKGSGEQQIMRAVDVRIESNPVPGGTYSALCIKDEVSHGEAVGGNPLELENVETRPGGPEGSAANCPDVFQRQSVYVVGGFWAP</sequence>
<reference evidence="4 5" key="1">
    <citation type="submission" date="2023-05" db="EMBL/GenBank/DDBJ databases">
        <title>B98-5 Cell Line De Novo Hybrid Assembly: An Optical Mapping Approach.</title>
        <authorList>
            <person name="Kananen K."/>
            <person name="Auerbach J.A."/>
            <person name="Kautto E."/>
            <person name="Blachly J.S."/>
        </authorList>
    </citation>
    <scope>NUCLEOTIDE SEQUENCE [LARGE SCALE GENOMIC DNA]</scope>
    <source>
        <strain evidence="4">B95-8</strain>
        <tissue evidence="4">Cell line</tissue>
    </source>
</reference>
<dbReference type="Pfam" id="PF00193">
    <property type="entry name" value="Xlink"/>
    <property type="match status" value="1"/>
</dbReference>
<dbReference type="PROSITE" id="PS50963">
    <property type="entry name" value="LINK_2"/>
    <property type="match status" value="1"/>
</dbReference>
<dbReference type="SUPFAM" id="SSF56436">
    <property type="entry name" value="C-type lectin-like"/>
    <property type="match status" value="1"/>
</dbReference>
<protein>
    <recommendedName>
        <fullName evidence="3">Link domain-containing protein</fullName>
    </recommendedName>
</protein>
<dbReference type="PANTHER" id="PTHR32493:SF0">
    <property type="entry name" value="SUSHI DOMAIN-CONTAINING PROTEIN 5"/>
    <property type="match status" value="1"/>
</dbReference>
<name>A0ABQ9TZC2_SAGOE</name>
<evidence type="ECO:0000259" key="3">
    <source>
        <dbReference type="PROSITE" id="PS50963"/>
    </source>
</evidence>
<dbReference type="SMART" id="SM00445">
    <property type="entry name" value="LINK"/>
    <property type="match status" value="1"/>
</dbReference>
<evidence type="ECO:0000313" key="5">
    <source>
        <dbReference type="Proteomes" id="UP001266305"/>
    </source>
</evidence>
<accession>A0ABQ9TZC2</accession>
<evidence type="ECO:0000256" key="1">
    <source>
        <dbReference type="ARBA" id="ARBA00023157"/>
    </source>
</evidence>
<organism evidence="4 5">
    <name type="scientific">Saguinus oedipus</name>
    <name type="common">Cotton-top tamarin</name>
    <name type="synonym">Oedipomidas oedipus</name>
    <dbReference type="NCBI Taxonomy" id="9490"/>
    <lineage>
        <taxon>Eukaryota</taxon>
        <taxon>Metazoa</taxon>
        <taxon>Chordata</taxon>
        <taxon>Craniata</taxon>
        <taxon>Vertebrata</taxon>
        <taxon>Euteleostomi</taxon>
        <taxon>Mammalia</taxon>
        <taxon>Eutheria</taxon>
        <taxon>Euarchontoglires</taxon>
        <taxon>Primates</taxon>
        <taxon>Haplorrhini</taxon>
        <taxon>Platyrrhini</taxon>
        <taxon>Cebidae</taxon>
        <taxon>Callitrichinae</taxon>
        <taxon>Saguinus</taxon>
    </lineage>
</organism>
<proteinExistence type="predicted"/>